<sequence>MIKWGIIGPGNIAAKFAEAVKQMEEADLIAVASRSKERAEVFGKVYGLEESKCYGDYREIVQDDKVDAIYIALPHPFHKEAALLSIHHGKAVLCEKPVTMNEAEVVEVVGAAREKKVFFMEAMKTRFLPVSRKIKELINDGTIGDVRLLQADFGFNAPVDPAGRLFNKELGGGALLDVGIYNLSYSSYYFGNKPVSMKSELYYGTTGVDESSSILLAYENGEHAQLYSSITLNTRREANFLGTEGRICVPIYSNAEQAFIHVKGEERKIHIPFEINGFEYQIREAVQCLQEGKLESELMSWDDSIEVMRLVDRAQK</sequence>
<dbReference type="PANTHER" id="PTHR22604:SF105">
    <property type="entry name" value="TRANS-1,2-DIHYDROBENZENE-1,2-DIOL DEHYDROGENASE"/>
    <property type="match status" value="1"/>
</dbReference>
<keyword evidence="2" id="KW-0560">Oxidoreductase</keyword>
<dbReference type="Gene3D" id="3.30.360.10">
    <property type="entry name" value="Dihydrodipicolinate Reductase, domain 2"/>
    <property type="match status" value="1"/>
</dbReference>
<dbReference type="AlphaFoldDB" id="A0A4R2B7V2"/>
<evidence type="ECO:0000313" key="5">
    <source>
        <dbReference type="EMBL" id="TCN21459.1"/>
    </source>
</evidence>
<name>A0A4R2B7V2_9BACI</name>
<feature type="domain" description="GFO/IDH/MocA-like oxidoreductase" evidence="4">
    <location>
        <begin position="132"/>
        <end position="247"/>
    </location>
</feature>
<dbReference type="InterPro" id="IPR000683">
    <property type="entry name" value="Gfo/Idh/MocA-like_OxRdtase_N"/>
</dbReference>
<dbReference type="Pfam" id="PF01408">
    <property type="entry name" value="GFO_IDH_MocA"/>
    <property type="match status" value="1"/>
</dbReference>
<evidence type="ECO:0000259" key="3">
    <source>
        <dbReference type="Pfam" id="PF01408"/>
    </source>
</evidence>
<evidence type="ECO:0000313" key="6">
    <source>
        <dbReference type="Proteomes" id="UP000295689"/>
    </source>
</evidence>
<evidence type="ECO:0000259" key="4">
    <source>
        <dbReference type="Pfam" id="PF22725"/>
    </source>
</evidence>
<accession>A0A4R2B7V2</accession>
<dbReference type="Gene3D" id="3.40.50.720">
    <property type="entry name" value="NAD(P)-binding Rossmann-like Domain"/>
    <property type="match status" value="1"/>
</dbReference>
<reference evidence="5 6" key="1">
    <citation type="journal article" date="2015" name="Stand. Genomic Sci.">
        <title>Genomic Encyclopedia of Bacterial and Archaeal Type Strains, Phase III: the genomes of soil and plant-associated and newly described type strains.</title>
        <authorList>
            <person name="Whitman W.B."/>
            <person name="Woyke T."/>
            <person name="Klenk H.P."/>
            <person name="Zhou Y."/>
            <person name="Lilburn T.G."/>
            <person name="Beck B.J."/>
            <person name="De Vos P."/>
            <person name="Vandamme P."/>
            <person name="Eisen J.A."/>
            <person name="Garrity G."/>
            <person name="Hugenholtz P."/>
            <person name="Kyrpides N.C."/>
        </authorList>
    </citation>
    <scope>NUCLEOTIDE SEQUENCE [LARGE SCALE GENOMIC DNA]</scope>
    <source>
        <strain evidence="5 6">CV53</strain>
    </source>
</reference>
<dbReference type="SUPFAM" id="SSF55347">
    <property type="entry name" value="Glyceraldehyde-3-phosphate dehydrogenase-like, C-terminal domain"/>
    <property type="match status" value="1"/>
</dbReference>
<dbReference type="RefSeq" id="WP_132010589.1">
    <property type="nucleotide sequence ID" value="NZ_JABUHM010000014.1"/>
</dbReference>
<dbReference type="InterPro" id="IPR055170">
    <property type="entry name" value="GFO_IDH_MocA-like_dom"/>
</dbReference>
<evidence type="ECO:0000256" key="2">
    <source>
        <dbReference type="ARBA" id="ARBA00023002"/>
    </source>
</evidence>
<evidence type="ECO:0000256" key="1">
    <source>
        <dbReference type="ARBA" id="ARBA00010928"/>
    </source>
</evidence>
<comment type="caution">
    <text evidence="5">The sequence shown here is derived from an EMBL/GenBank/DDBJ whole genome shotgun (WGS) entry which is preliminary data.</text>
</comment>
<dbReference type="Proteomes" id="UP000295689">
    <property type="component" value="Unassembled WGS sequence"/>
</dbReference>
<gene>
    <name evidence="5" type="ORF">EV146_112142</name>
</gene>
<dbReference type="Pfam" id="PF22725">
    <property type="entry name" value="GFO_IDH_MocA_C3"/>
    <property type="match status" value="1"/>
</dbReference>
<dbReference type="GO" id="GO:0000166">
    <property type="term" value="F:nucleotide binding"/>
    <property type="evidence" value="ECO:0007669"/>
    <property type="project" value="InterPro"/>
</dbReference>
<organism evidence="5 6">
    <name type="scientific">Mesobacillus foraminis</name>
    <dbReference type="NCBI Taxonomy" id="279826"/>
    <lineage>
        <taxon>Bacteria</taxon>
        <taxon>Bacillati</taxon>
        <taxon>Bacillota</taxon>
        <taxon>Bacilli</taxon>
        <taxon>Bacillales</taxon>
        <taxon>Bacillaceae</taxon>
        <taxon>Mesobacillus</taxon>
    </lineage>
</organism>
<dbReference type="EMBL" id="SLVV01000012">
    <property type="protein sequence ID" value="TCN21459.1"/>
    <property type="molecule type" value="Genomic_DNA"/>
</dbReference>
<dbReference type="InterPro" id="IPR050984">
    <property type="entry name" value="Gfo/Idh/MocA_domain"/>
</dbReference>
<dbReference type="GO" id="GO:0016491">
    <property type="term" value="F:oxidoreductase activity"/>
    <property type="evidence" value="ECO:0007669"/>
    <property type="project" value="UniProtKB-KW"/>
</dbReference>
<keyword evidence="6" id="KW-1185">Reference proteome</keyword>
<dbReference type="PANTHER" id="PTHR22604">
    <property type="entry name" value="OXIDOREDUCTASES"/>
    <property type="match status" value="1"/>
</dbReference>
<feature type="domain" description="Gfo/Idh/MocA-like oxidoreductase N-terminal" evidence="3">
    <location>
        <begin position="2"/>
        <end position="120"/>
    </location>
</feature>
<protein>
    <submittedName>
        <fullName evidence="5">Putative dehydrogenase</fullName>
    </submittedName>
</protein>
<proteinExistence type="inferred from homology"/>
<dbReference type="InterPro" id="IPR036291">
    <property type="entry name" value="NAD(P)-bd_dom_sf"/>
</dbReference>
<comment type="similarity">
    <text evidence="1">Belongs to the Gfo/Idh/MocA family.</text>
</comment>
<dbReference type="SUPFAM" id="SSF51735">
    <property type="entry name" value="NAD(P)-binding Rossmann-fold domains"/>
    <property type="match status" value="1"/>
</dbReference>